<keyword evidence="3" id="KW-1185">Reference proteome</keyword>
<organism evidence="2 3">
    <name type="scientific">Candidatus Thiomargarita nelsonii</name>
    <dbReference type="NCBI Taxonomy" id="1003181"/>
    <lineage>
        <taxon>Bacteria</taxon>
        <taxon>Pseudomonadati</taxon>
        <taxon>Pseudomonadota</taxon>
        <taxon>Gammaproteobacteria</taxon>
        <taxon>Thiotrichales</taxon>
        <taxon>Thiotrichaceae</taxon>
        <taxon>Thiomargarita</taxon>
    </lineage>
</organism>
<gene>
    <name evidence="2" type="ORF">THIOM_002496</name>
</gene>
<keyword evidence="1" id="KW-1133">Transmembrane helix</keyword>
<sequence>MLIASIIGILLAIGKKFLPPQTARWLPNAPAMGLAFVLPTWIAIARFIGAGLALLLQRFALISSTAGLIAGESLAGIN</sequence>
<accession>A0A176S0Y6</accession>
<dbReference type="AlphaFoldDB" id="A0A176S0Y6"/>
<dbReference type="EMBL" id="LUTY01001430">
    <property type="protein sequence ID" value="OAD21731.1"/>
    <property type="molecule type" value="Genomic_DNA"/>
</dbReference>
<name>A0A176S0Y6_9GAMM</name>
<keyword evidence="1" id="KW-0812">Transmembrane</keyword>
<proteinExistence type="predicted"/>
<evidence type="ECO:0000313" key="3">
    <source>
        <dbReference type="Proteomes" id="UP000076962"/>
    </source>
</evidence>
<comment type="caution">
    <text evidence="2">The sequence shown here is derived from an EMBL/GenBank/DDBJ whole genome shotgun (WGS) entry which is preliminary data.</text>
</comment>
<evidence type="ECO:0000256" key="1">
    <source>
        <dbReference type="SAM" id="Phobius"/>
    </source>
</evidence>
<protein>
    <submittedName>
        <fullName evidence="2">Uncharacterized protein</fullName>
    </submittedName>
</protein>
<feature type="transmembrane region" description="Helical" evidence="1">
    <location>
        <begin position="30"/>
        <end position="56"/>
    </location>
</feature>
<keyword evidence="1" id="KW-0472">Membrane</keyword>
<evidence type="ECO:0000313" key="2">
    <source>
        <dbReference type="EMBL" id="OAD21731.1"/>
    </source>
</evidence>
<dbReference type="Proteomes" id="UP000076962">
    <property type="component" value="Unassembled WGS sequence"/>
</dbReference>
<reference evidence="2 3" key="1">
    <citation type="submission" date="2016-05" db="EMBL/GenBank/DDBJ databases">
        <title>Single-cell genome of chain-forming Candidatus Thiomargarita nelsonii and comparison to other large sulfur-oxidizing bacteria.</title>
        <authorList>
            <person name="Winkel M."/>
            <person name="Salman V."/>
            <person name="Woyke T."/>
            <person name="Schulz-Vogt H."/>
            <person name="Richter M."/>
            <person name="Flood B."/>
            <person name="Bailey J."/>
            <person name="Amann R."/>
            <person name="Mussmann M."/>
        </authorList>
    </citation>
    <scope>NUCLEOTIDE SEQUENCE [LARGE SCALE GENOMIC DNA]</scope>
    <source>
        <strain evidence="2 3">THI036</strain>
    </source>
</reference>